<keyword evidence="2" id="KW-1185">Reference proteome</keyword>
<dbReference type="EMBL" id="LT906555">
    <property type="protein sequence ID" value="SNW62443.1"/>
    <property type="molecule type" value="Genomic_DNA"/>
</dbReference>
<dbReference type="GeneID" id="35382338"/>
<gene>
    <name evidence="1" type="ORF">ORPV_539</name>
</gene>
<protein>
    <submittedName>
        <fullName evidence="1">Uncharacterized protein</fullName>
    </submittedName>
</protein>
<dbReference type="Proteomes" id="UP000236316">
    <property type="component" value="Segment"/>
</dbReference>
<accession>A0A2I2L4I4</accession>
<name>A0A2I2L4I4_9VIRU</name>
<organism evidence="1">
    <name type="scientific">Orpheovirus IHUMI-LCC2</name>
    <dbReference type="NCBI Taxonomy" id="2023057"/>
    <lineage>
        <taxon>Viruses</taxon>
        <taxon>Varidnaviria</taxon>
        <taxon>Bamfordvirae</taxon>
        <taxon>Nucleocytoviricota</taxon>
        <taxon>Megaviricetes</taxon>
        <taxon>Pimascovirales</taxon>
        <taxon>Ocovirineae</taxon>
        <taxon>Orpheoviridae</taxon>
        <taxon>Alphaorpheovirus</taxon>
        <taxon>Alphaorpheovirus massiliense</taxon>
    </lineage>
</organism>
<dbReference type="KEGG" id="vg:35382338"/>
<dbReference type="RefSeq" id="YP_009448745.1">
    <property type="nucleotide sequence ID" value="NC_036594.1"/>
</dbReference>
<sequence>MYKVINQTGEVLLDLLEPEYNILLDRINLFMQEEKIVINDEYCGNKEYSILGVKTLLRLLNFETIDDVEELIYCLILISAFDPNFTEKERKHIKYESHRHGLYHICGGIYRNKDMIMTNTIELKANDIDVGFESWMLYNIENVFYFKDILFYRIGKKLLSYNLITGIKKLLISGKNIDDKYKLSFYTLNNELYIHIYFEEDKMGGGIYKIHMENKTMELIKMDILTLKWLIYLYNMGETICYNGRFIDLYRKYNIGNVLCELSYEKKKSVDMRKLLYYNFPDDITRKIWGCKNIDINICGVDHESIHFESYIDEMTDGTIKKGSVINILMNINGEILRESCDLVNYVKYSPYHKYFVNNDQLCTLHVKDFKFYINIYEYI</sequence>
<reference evidence="1" key="1">
    <citation type="submission" date="2017-08" db="EMBL/GenBank/DDBJ databases">
        <authorList>
            <consortium name="Urmite Genomes"/>
        </authorList>
    </citation>
    <scope>NUCLEOTIDE SEQUENCE [LARGE SCALE GENOMIC DNA]</scope>
    <source>
        <strain evidence="1">IHUMI-LCC2</strain>
    </source>
</reference>
<proteinExistence type="predicted"/>
<evidence type="ECO:0000313" key="2">
    <source>
        <dbReference type="Proteomes" id="UP000236316"/>
    </source>
</evidence>
<evidence type="ECO:0000313" key="1">
    <source>
        <dbReference type="EMBL" id="SNW62443.1"/>
    </source>
</evidence>